<feature type="compositionally biased region" description="Basic residues" evidence="3">
    <location>
        <begin position="404"/>
        <end position="417"/>
    </location>
</feature>
<dbReference type="Proteomes" id="UP001642360">
    <property type="component" value="Unassembled WGS sequence"/>
</dbReference>
<protein>
    <recommendedName>
        <fullName evidence="6">Topoisomerase II-associated protein PAT1</fullName>
    </recommendedName>
</protein>
<dbReference type="GO" id="GO:0000932">
    <property type="term" value="C:P-body"/>
    <property type="evidence" value="ECO:0007669"/>
    <property type="project" value="UniProtKB-SubCell"/>
</dbReference>
<keyword evidence="5" id="KW-1185">Reference proteome</keyword>
<dbReference type="PROSITE" id="PS51257">
    <property type="entry name" value="PROKAR_LIPOPROTEIN"/>
    <property type="match status" value="1"/>
</dbReference>
<dbReference type="AlphaFoldDB" id="A0ABC8U0W3"/>
<evidence type="ECO:0000256" key="3">
    <source>
        <dbReference type="SAM" id="MobiDB-lite"/>
    </source>
</evidence>
<dbReference type="EMBL" id="CAUOFW020006503">
    <property type="protein sequence ID" value="CAK9174965.1"/>
    <property type="molecule type" value="Genomic_DNA"/>
</dbReference>
<feature type="region of interest" description="Disordered" evidence="3">
    <location>
        <begin position="525"/>
        <end position="551"/>
    </location>
</feature>
<name>A0ABC8U0W3_9AQUA</name>
<evidence type="ECO:0008006" key="6">
    <source>
        <dbReference type="Google" id="ProtNLM"/>
    </source>
</evidence>
<sequence length="856" mass="94414">MDGFEDRGSIQESSNPQDLKQFGANSSVPVLSSSCMARINPITELDSSITLSCFLGSQTPKEDAVFDASQYAFFGKDVVEEVELGVLGDEEDDPPPVDFETLDDEEYHMDREEGEVLGSLSEIDDLASTFSKLNKVVSGPRSAGIIGDRGSRGSSSASEWAQEADFPNWFDQHVFEAESTQESKRWSSQPYSTSAHLMESKPLYRTSSYPEKQQQHHQYPRQLQHFSSEPILVPKSSFTSYPPPGGSSQQASPNNQSHNFNIPYHPGGHQMPLSSPNLSPYNNLQRQLIALPHGTQFGGSLHHLAPPGLSVSNRLQNQWGNRTSLFPDHSSIPNNLLQQQLSHQNGLMPSQLMPQQQHRLHHPFQPSFGHLSGLQPHLLSHHLSPLPQMMNNFDMLGLADLRDHRPKSMPKGRHGMRHSQQGSDTSSQKSDSGGLQFRSKYMTSDDIESVLRMQLAATHGNDPYVDDYYHQACLAKKSAGAKLKHHFYPTHLKDSPSRARANAKQHAFLQIDALGRVSFSSIRRPRPLLEVDPPNSSGAGGTEQRVSEKPLEKEPMLAARVTIEDGLCLLLDVDDIDRFLKFNQLQDVSVQMKRRRQVLLEGLAESLQLVDPLSKNGQTVNLVPKDDLVFLRLVSLPKGRKLLSRYLQLLFPGGELIRIVCMAIFRHLRFLFGGLPADPGAAETTTNLVRTVSSCVGGMELKALAACLASVVCSAENPPLRPLGSRAGDGASIILKSVLERATELLRDPHAAGNCSMPNRTFWQASFDAFFGLLTKYCFNKYDSIIQSLLTQAPPDAAVIGLDSAKSISKEMPVELLRASLPHTSENQRKLLLDFGQRSMSVSGFNSHDGESGGGA</sequence>
<evidence type="ECO:0000256" key="1">
    <source>
        <dbReference type="ARBA" id="ARBA00004201"/>
    </source>
</evidence>
<dbReference type="PANTHER" id="PTHR21551:SF0">
    <property type="entry name" value="PROTEIN ASSOCIATED WITH TOPO II RELATED-1, ISOFORM A"/>
    <property type="match status" value="1"/>
</dbReference>
<evidence type="ECO:0000313" key="5">
    <source>
        <dbReference type="Proteomes" id="UP001642360"/>
    </source>
</evidence>
<reference evidence="4 5" key="1">
    <citation type="submission" date="2024-02" db="EMBL/GenBank/DDBJ databases">
        <authorList>
            <person name="Vignale AGUSTIN F."/>
            <person name="Sosa J E."/>
            <person name="Modenutti C."/>
        </authorList>
    </citation>
    <scope>NUCLEOTIDE SEQUENCE [LARGE SCALE GENOMIC DNA]</scope>
</reference>
<dbReference type="InterPro" id="IPR039900">
    <property type="entry name" value="Pat1-like"/>
</dbReference>
<feature type="compositionally biased region" description="Low complexity" evidence="3">
    <location>
        <begin position="141"/>
        <end position="158"/>
    </location>
</feature>
<proteinExistence type="predicted"/>
<feature type="region of interest" description="Disordered" evidence="3">
    <location>
        <begin position="403"/>
        <end position="436"/>
    </location>
</feature>
<feature type="compositionally biased region" description="Polar residues" evidence="3">
    <location>
        <begin position="10"/>
        <end position="24"/>
    </location>
</feature>
<evidence type="ECO:0000256" key="2">
    <source>
        <dbReference type="ARBA" id="ARBA00022490"/>
    </source>
</evidence>
<gene>
    <name evidence="4" type="ORF">ILEXP_LOCUS44755</name>
</gene>
<evidence type="ECO:0000313" key="4">
    <source>
        <dbReference type="EMBL" id="CAK9174965.1"/>
    </source>
</evidence>
<comment type="caution">
    <text evidence="4">The sequence shown here is derived from an EMBL/GenBank/DDBJ whole genome shotgun (WGS) entry which is preliminary data.</text>
</comment>
<dbReference type="PANTHER" id="PTHR21551">
    <property type="entry name" value="TOPOISOMERASE II-ASSOCIATED PROTEIN PAT1"/>
    <property type="match status" value="1"/>
</dbReference>
<feature type="compositionally biased region" description="Polar residues" evidence="3">
    <location>
        <begin position="418"/>
        <end position="433"/>
    </location>
</feature>
<feature type="region of interest" description="Disordered" evidence="3">
    <location>
        <begin position="234"/>
        <end position="260"/>
    </location>
</feature>
<organism evidence="4 5">
    <name type="scientific">Ilex paraguariensis</name>
    <name type="common">yerba mate</name>
    <dbReference type="NCBI Taxonomy" id="185542"/>
    <lineage>
        <taxon>Eukaryota</taxon>
        <taxon>Viridiplantae</taxon>
        <taxon>Streptophyta</taxon>
        <taxon>Embryophyta</taxon>
        <taxon>Tracheophyta</taxon>
        <taxon>Spermatophyta</taxon>
        <taxon>Magnoliopsida</taxon>
        <taxon>eudicotyledons</taxon>
        <taxon>Gunneridae</taxon>
        <taxon>Pentapetalae</taxon>
        <taxon>asterids</taxon>
        <taxon>campanulids</taxon>
        <taxon>Aquifoliales</taxon>
        <taxon>Aquifoliaceae</taxon>
        <taxon>Ilex</taxon>
    </lineage>
</organism>
<accession>A0ABC8U0W3</accession>
<feature type="region of interest" description="Disordered" evidence="3">
    <location>
        <begin position="141"/>
        <end position="160"/>
    </location>
</feature>
<comment type="subcellular location">
    <subcellularLocation>
        <location evidence="1">Cytoplasm</location>
        <location evidence="1">P-body</location>
    </subcellularLocation>
</comment>
<feature type="region of interest" description="Disordered" evidence="3">
    <location>
        <begin position="1"/>
        <end position="24"/>
    </location>
</feature>
<keyword evidence="2" id="KW-0963">Cytoplasm</keyword>